<evidence type="ECO:0000313" key="2">
    <source>
        <dbReference type="Proteomes" id="UP000054721"/>
    </source>
</evidence>
<keyword evidence="2" id="KW-1185">Reference proteome</keyword>
<dbReference type="AlphaFoldDB" id="A0A0V1KLU8"/>
<sequence>MQPSVRYCHVVSKKILLYDFLLQCSIRYNTRNIPAKSTPPMCLFYFFQLRGRIRPPSNGGKWPESVRESARQKGREIRRSIPARRQIAIDAPITLWKERTSLLEAEARYTAMLQYQVDEAKGDVLSALEVEETDDYDTLKSTLLRVFGVNNSVERYIKEFNNRRHRENASVEEYAFL</sequence>
<organism evidence="1 2">
    <name type="scientific">Trichinella nativa</name>
    <dbReference type="NCBI Taxonomy" id="6335"/>
    <lineage>
        <taxon>Eukaryota</taxon>
        <taxon>Metazoa</taxon>
        <taxon>Ecdysozoa</taxon>
        <taxon>Nematoda</taxon>
        <taxon>Enoplea</taxon>
        <taxon>Dorylaimia</taxon>
        <taxon>Trichinellida</taxon>
        <taxon>Trichinellidae</taxon>
        <taxon>Trichinella</taxon>
    </lineage>
</organism>
<name>A0A0V1KLU8_9BILA</name>
<comment type="caution">
    <text evidence="1">The sequence shown here is derived from an EMBL/GenBank/DDBJ whole genome shotgun (WGS) entry which is preliminary data.</text>
</comment>
<proteinExistence type="predicted"/>
<reference evidence="1 2" key="1">
    <citation type="submission" date="2015-05" db="EMBL/GenBank/DDBJ databases">
        <title>Evolution of Trichinella species and genotypes.</title>
        <authorList>
            <person name="Korhonen P.K."/>
            <person name="Edoardo P."/>
            <person name="Giuseppe L.R."/>
            <person name="Gasser R.B."/>
        </authorList>
    </citation>
    <scope>NUCLEOTIDE SEQUENCE [LARGE SCALE GENOMIC DNA]</scope>
    <source>
        <strain evidence="1">ISS10</strain>
    </source>
</reference>
<accession>A0A0V1KLU8</accession>
<gene>
    <name evidence="1" type="ORF">T02_13753</name>
</gene>
<dbReference type="EMBL" id="JYDW01000484">
    <property type="protein sequence ID" value="KRZ48033.1"/>
    <property type="molecule type" value="Genomic_DNA"/>
</dbReference>
<dbReference type="Proteomes" id="UP000054721">
    <property type="component" value="Unassembled WGS sequence"/>
</dbReference>
<evidence type="ECO:0000313" key="1">
    <source>
        <dbReference type="EMBL" id="KRZ48033.1"/>
    </source>
</evidence>
<protein>
    <submittedName>
        <fullName evidence="1">Uncharacterized protein</fullName>
    </submittedName>
</protein>